<evidence type="ECO:0000313" key="4">
    <source>
        <dbReference type="Proteomes" id="UP000477779"/>
    </source>
</evidence>
<proteinExistence type="predicted"/>
<name>A0AAJ2ZB39_9ACTN</name>
<gene>
    <name evidence="1" type="ORF">G3561_01690</name>
    <name evidence="2" type="ORF">GCE86_27620</name>
</gene>
<dbReference type="RefSeq" id="WP_154229602.1">
    <property type="nucleotide sequence ID" value="NZ_CP045309.1"/>
</dbReference>
<dbReference type="EMBL" id="CP045309">
    <property type="protein sequence ID" value="QGL50457.1"/>
    <property type="molecule type" value="Genomic_DNA"/>
</dbReference>
<keyword evidence="3" id="KW-1185">Reference proteome</keyword>
<organism evidence="1 4">
    <name type="scientific">Micromonospora terminaliae</name>
    <dbReference type="NCBI Taxonomy" id="1914461"/>
    <lineage>
        <taxon>Bacteria</taxon>
        <taxon>Bacillati</taxon>
        <taxon>Actinomycetota</taxon>
        <taxon>Actinomycetes</taxon>
        <taxon>Micromonosporales</taxon>
        <taxon>Micromonosporaceae</taxon>
        <taxon>Micromonospora</taxon>
    </lineage>
</organism>
<reference evidence="1 4" key="2">
    <citation type="submission" date="2020-02" db="EMBL/GenBank/DDBJ databases">
        <title>WGS of Micromonospora spp. isolated from hot spring.</title>
        <authorList>
            <person name="Thawai C."/>
        </authorList>
    </citation>
    <scope>NUCLEOTIDE SEQUENCE [LARGE SCALE GENOMIC DNA]</scope>
    <source>
        <strain evidence="1 4">TMS7</strain>
    </source>
</reference>
<reference evidence="2 3" key="1">
    <citation type="submission" date="2019-10" db="EMBL/GenBank/DDBJ databases">
        <title>Genome Sequence of Micromonospora terminaliae DSM 101760.</title>
        <authorList>
            <person name="Guo L."/>
        </authorList>
    </citation>
    <scope>NUCLEOTIDE SEQUENCE [LARGE SCALE GENOMIC DNA]</scope>
    <source>
        <strain evidence="2 3">DSM 101760</strain>
    </source>
</reference>
<evidence type="ECO:0000313" key="2">
    <source>
        <dbReference type="EMBL" id="QGL50457.1"/>
    </source>
</evidence>
<sequence>MTTTVVTNLAAQERMTPDDYVVTALAQDFAARGELSFERFLSGYYAEALRIVREAHLADCTVPDGQGCNTCAGIRVGLAGLAAEQRAVTSGEVTTHGR</sequence>
<dbReference type="Proteomes" id="UP000402241">
    <property type="component" value="Chromosome"/>
</dbReference>
<dbReference type="AlphaFoldDB" id="A0AAJ2ZB39"/>
<evidence type="ECO:0000313" key="3">
    <source>
        <dbReference type="Proteomes" id="UP000402241"/>
    </source>
</evidence>
<protein>
    <submittedName>
        <fullName evidence="1">Uncharacterized protein</fullName>
    </submittedName>
</protein>
<accession>A0AAJ2ZB39</accession>
<dbReference type="EMBL" id="JAAHBZ010000001">
    <property type="protein sequence ID" value="NES26271.1"/>
    <property type="molecule type" value="Genomic_DNA"/>
</dbReference>
<dbReference type="Proteomes" id="UP000477779">
    <property type="component" value="Unassembled WGS sequence"/>
</dbReference>
<evidence type="ECO:0000313" key="1">
    <source>
        <dbReference type="EMBL" id="NES26271.1"/>
    </source>
</evidence>